<dbReference type="PANTHER" id="PTHR44411:SF1">
    <property type="entry name" value="THO COMPLEX SUBUNIT 6 HOMOLOG"/>
    <property type="match status" value="1"/>
</dbReference>
<evidence type="ECO:0000256" key="2">
    <source>
        <dbReference type="ARBA" id="ARBA00022574"/>
    </source>
</evidence>
<proteinExistence type="inferred from homology"/>
<dbReference type="GO" id="GO:0000347">
    <property type="term" value="C:THO complex"/>
    <property type="evidence" value="ECO:0007669"/>
    <property type="project" value="TreeGrafter"/>
</dbReference>
<keyword evidence="3" id="KW-0677">Repeat</keyword>
<dbReference type="InterPro" id="IPR036322">
    <property type="entry name" value="WD40_repeat_dom_sf"/>
</dbReference>
<dbReference type="InterPro" id="IPR001680">
    <property type="entry name" value="WD40_rpt"/>
</dbReference>
<evidence type="ECO:0000256" key="1">
    <source>
        <dbReference type="ARBA" id="ARBA00009728"/>
    </source>
</evidence>
<dbReference type="PANTHER" id="PTHR44411">
    <property type="entry name" value="THO COMPLEX SUBUNIT 6 HOMOLOG"/>
    <property type="match status" value="1"/>
</dbReference>
<evidence type="ECO:0000256" key="4">
    <source>
        <dbReference type="PROSITE-ProRule" id="PRU00221"/>
    </source>
</evidence>
<evidence type="ECO:0008006" key="7">
    <source>
        <dbReference type="Google" id="ProtNLM"/>
    </source>
</evidence>
<dbReference type="Gene3D" id="2.130.10.10">
    <property type="entry name" value="YVTN repeat-like/Quinoprotein amine dehydrogenase"/>
    <property type="match status" value="1"/>
</dbReference>
<accession>A0A9P0HK17</accession>
<evidence type="ECO:0000313" key="6">
    <source>
        <dbReference type="Proteomes" id="UP001152798"/>
    </source>
</evidence>
<dbReference type="InterPro" id="IPR019775">
    <property type="entry name" value="WD40_repeat_CS"/>
</dbReference>
<reference evidence="5" key="1">
    <citation type="submission" date="2022-01" db="EMBL/GenBank/DDBJ databases">
        <authorList>
            <person name="King R."/>
        </authorList>
    </citation>
    <scope>NUCLEOTIDE SEQUENCE</scope>
</reference>
<dbReference type="AlphaFoldDB" id="A0A9P0HK17"/>
<dbReference type="PROSITE" id="PS00678">
    <property type="entry name" value="WD_REPEATS_1"/>
    <property type="match status" value="1"/>
</dbReference>
<sequence length="329" mass="36830">MVDKTPYNCVLSQTFSPCGNYLVCGNNYGNIVVYNLTNILNKSENNPKKSPSCSFTSPNHEQICSMVSTNRFCITGTVGVIYGWEWDSLKEGKPQLQWKINLPSPQKRFDQIDINSLFVTEDDQVKYLYAGCGDNKIYVFSLEDGKLVRTFEGHNDYLHSIKHCDWQMVSGSEDGTARLWDLRQYALTAMVEPASEHSLARPHLGKWIGDVDVNSNWLICGGGSRAGLWDMRSLELSAAFSETHDAGVHVTKLHEDSVMIGGNDDFFYRFDLKGEVLSKIETSSSTIYSAVNIEKPVEVLSLAGSSNSIDLCTDLSYRYQVLSFFDEAA</sequence>
<dbReference type="InterPro" id="IPR015943">
    <property type="entry name" value="WD40/YVTN_repeat-like_dom_sf"/>
</dbReference>
<dbReference type="GO" id="GO:0006406">
    <property type="term" value="P:mRNA export from nucleus"/>
    <property type="evidence" value="ECO:0007669"/>
    <property type="project" value="TreeGrafter"/>
</dbReference>
<dbReference type="OrthoDB" id="273067at2759"/>
<evidence type="ECO:0000313" key="5">
    <source>
        <dbReference type="EMBL" id="CAH1403162.1"/>
    </source>
</evidence>
<dbReference type="GO" id="GO:0000346">
    <property type="term" value="C:transcription export complex"/>
    <property type="evidence" value="ECO:0007669"/>
    <property type="project" value="TreeGrafter"/>
</dbReference>
<evidence type="ECO:0000256" key="3">
    <source>
        <dbReference type="ARBA" id="ARBA00022737"/>
    </source>
</evidence>
<dbReference type="PROSITE" id="PS50082">
    <property type="entry name" value="WD_REPEATS_2"/>
    <property type="match status" value="1"/>
</dbReference>
<name>A0A9P0HK17_NEZVI</name>
<keyword evidence="2 4" id="KW-0853">WD repeat</keyword>
<dbReference type="Pfam" id="PF00400">
    <property type="entry name" value="WD40"/>
    <property type="match status" value="1"/>
</dbReference>
<dbReference type="EMBL" id="OV725081">
    <property type="protein sequence ID" value="CAH1403162.1"/>
    <property type="molecule type" value="Genomic_DNA"/>
</dbReference>
<comment type="similarity">
    <text evidence="1">Belongs to the WD repeat THOC6 family.</text>
</comment>
<protein>
    <recommendedName>
        <fullName evidence="7">THO complex subunit 6</fullName>
    </recommendedName>
</protein>
<dbReference type="SUPFAM" id="SSF50978">
    <property type="entry name" value="WD40 repeat-like"/>
    <property type="match status" value="1"/>
</dbReference>
<dbReference type="Proteomes" id="UP001152798">
    <property type="component" value="Chromosome 5"/>
</dbReference>
<gene>
    <name evidence="5" type="ORF">NEZAVI_LOCUS11816</name>
</gene>
<feature type="repeat" description="WD" evidence="4">
    <location>
        <begin position="151"/>
        <end position="190"/>
    </location>
</feature>
<dbReference type="SMART" id="SM00320">
    <property type="entry name" value="WD40"/>
    <property type="match status" value="3"/>
</dbReference>
<keyword evidence="6" id="KW-1185">Reference proteome</keyword>
<organism evidence="5 6">
    <name type="scientific">Nezara viridula</name>
    <name type="common">Southern green stink bug</name>
    <name type="synonym">Cimex viridulus</name>
    <dbReference type="NCBI Taxonomy" id="85310"/>
    <lineage>
        <taxon>Eukaryota</taxon>
        <taxon>Metazoa</taxon>
        <taxon>Ecdysozoa</taxon>
        <taxon>Arthropoda</taxon>
        <taxon>Hexapoda</taxon>
        <taxon>Insecta</taxon>
        <taxon>Pterygota</taxon>
        <taxon>Neoptera</taxon>
        <taxon>Paraneoptera</taxon>
        <taxon>Hemiptera</taxon>
        <taxon>Heteroptera</taxon>
        <taxon>Panheteroptera</taxon>
        <taxon>Pentatomomorpha</taxon>
        <taxon>Pentatomoidea</taxon>
        <taxon>Pentatomidae</taxon>
        <taxon>Pentatominae</taxon>
        <taxon>Nezara</taxon>
    </lineage>
</organism>
<dbReference type="InterPro" id="IPR042626">
    <property type="entry name" value="THOC6"/>
</dbReference>